<proteinExistence type="inferred from homology"/>
<dbReference type="PRINTS" id="PR00601">
    <property type="entry name" value="BACFERRITIN"/>
</dbReference>
<dbReference type="PANTHER" id="PTHR30295:SF9">
    <property type="entry name" value="BACTERIOFERRITIN"/>
    <property type="match status" value="1"/>
</dbReference>
<evidence type="ECO:0000313" key="12">
    <source>
        <dbReference type="Proteomes" id="UP000615755"/>
    </source>
</evidence>
<dbReference type="InterPro" id="IPR012347">
    <property type="entry name" value="Ferritin-like"/>
</dbReference>
<dbReference type="Proteomes" id="UP000615755">
    <property type="component" value="Unassembled WGS sequence"/>
</dbReference>
<dbReference type="InterPro" id="IPR009078">
    <property type="entry name" value="Ferritin-like_SF"/>
</dbReference>
<evidence type="ECO:0000256" key="7">
    <source>
        <dbReference type="ARBA" id="ARBA00023065"/>
    </source>
</evidence>
<dbReference type="Pfam" id="PF00210">
    <property type="entry name" value="Ferritin"/>
    <property type="match status" value="1"/>
</dbReference>
<evidence type="ECO:0000256" key="9">
    <source>
        <dbReference type="PIRNR" id="PIRNR002560"/>
    </source>
</evidence>
<reference evidence="11 12" key="1">
    <citation type="submission" date="2015-03" db="EMBL/GenBank/DDBJ databases">
        <title>Genome sequence of Pseudoalteromonas aurantia.</title>
        <authorList>
            <person name="Xie B.-B."/>
            <person name="Rong J.-C."/>
            <person name="Qin Q.-L."/>
            <person name="Zhang Y.-Z."/>
        </authorList>
    </citation>
    <scope>NUCLEOTIDE SEQUENCE [LARGE SCALE GENOMIC DNA]</scope>
    <source>
        <strain evidence="11 12">208</strain>
    </source>
</reference>
<keyword evidence="6 9" id="KW-0408">Iron</keyword>
<evidence type="ECO:0000259" key="10">
    <source>
        <dbReference type="PROSITE" id="PS50905"/>
    </source>
</evidence>
<dbReference type="SUPFAM" id="SSF47240">
    <property type="entry name" value="Ferritin-like"/>
    <property type="match status" value="1"/>
</dbReference>
<dbReference type="PANTHER" id="PTHR30295">
    <property type="entry name" value="BACTERIOFERRITIN"/>
    <property type="match status" value="1"/>
</dbReference>
<dbReference type="NCBIfam" id="TIGR00754">
    <property type="entry name" value="bfr"/>
    <property type="match status" value="1"/>
</dbReference>
<comment type="catalytic activity">
    <reaction evidence="8">
        <text>Fe(2+)(in) = Fe(2+)(out)</text>
        <dbReference type="Rhea" id="RHEA:28486"/>
        <dbReference type="ChEBI" id="CHEBI:29033"/>
    </reaction>
</comment>
<accession>A0ABR9EJ37</accession>
<feature type="domain" description="Ferritin-like diiron" evidence="10">
    <location>
        <begin position="27"/>
        <end position="172"/>
    </location>
</feature>
<keyword evidence="7" id="KW-0406">Ion transport</keyword>
<comment type="similarity">
    <text evidence="1 9">Belongs to the bacterioferritin family.</text>
</comment>
<evidence type="ECO:0000256" key="1">
    <source>
        <dbReference type="ARBA" id="ARBA00008093"/>
    </source>
</evidence>
<dbReference type="PROSITE" id="PS50905">
    <property type="entry name" value="FERRITIN_LIKE"/>
    <property type="match status" value="1"/>
</dbReference>
<name>A0ABR9EJ37_9GAMM</name>
<dbReference type="EC" id="1.16.3.1" evidence="9"/>
<evidence type="ECO:0000256" key="2">
    <source>
        <dbReference type="ARBA" id="ARBA00022434"/>
    </source>
</evidence>
<dbReference type="CDD" id="cd00907">
    <property type="entry name" value="Bacterioferritin"/>
    <property type="match status" value="1"/>
</dbReference>
<dbReference type="PIRSF" id="PIRSF002560">
    <property type="entry name" value="Bacterioferritin"/>
    <property type="match status" value="1"/>
</dbReference>
<gene>
    <name evidence="11" type="primary">bfr</name>
    <name evidence="11" type="ORF">PAUR_b1162</name>
</gene>
<keyword evidence="4" id="KW-0410">Iron transport</keyword>
<comment type="function">
    <text evidence="9">Iron-storage protein, whose ferroxidase center binds Fe(2+), oxidizes it using dioxygen to Fe(3+), and participates in the subsequent Fe(3+) oxide mineral core formation within the central cavity of the BFR protein shell.</text>
</comment>
<keyword evidence="9" id="KW-0479">Metal-binding</keyword>
<comment type="caution">
    <text evidence="11">The sequence shown here is derived from an EMBL/GenBank/DDBJ whole genome shotgun (WGS) entry which is preliminary data.</text>
</comment>
<keyword evidence="12" id="KW-1185">Reference proteome</keyword>
<sequence length="182" mass="21341">MIYKHFIDKAVFLDKLATIKLMKVNRMQGKQKVIDAFNALLANELAAIDQYFIHSRMYDDWGLGKLYERLNHEMEEETTHADWLIKRILFLEGVPNMTNRRDLLIGHDVKSMMQNDLTLELEVVSSVKNAIAICEQEQDYQSREVLSKLLFDTEEDHVYWLEQQLGLMEKIGSQNYIQSQIG</sequence>
<dbReference type="EMBL" id="AQGV01000015">
    <property type="protein sequence ID" value="MBE0371007.1"/>
    <property type="molecule type" value="Genomic_DNA"/>
</dbReference>
<evidence type="ECO:0000256" key="4">
    <source>
        <dbReference type="ARBA" id="ARBA00022496"/>
    </source>
</evidence>
<evidence type="ECO:0000256" key="6">
    <source>
        <dbReference type="ARBA" id="ARBA00023004"/>
    </source>
</evidence>
<comment type="catalytic activity">
    <reaction evidence="9">
        <text>4 Fe(2+) + O2 + 4 H(+) = 4 Fe(3+) + 2 H2O</text>
        <dbReference type="Rhea" id="RHEA:11148"/>
        <dbReference type="ChEBI" id="CHEBI:15377"/>
        <dbReference type="ChEBI" id="CHEBI:15378"/>
        <dbReference type="ChEBI" id="CHEBI:15379"/>
        <dbReference type="ChEBI" id="CHEBI:29033"/>
        <dbReference type="ChEBI" id="CHEBI:29034"/>
        <dbReference type="EC" id="1.16.3.1"/>
    </reaction>
</comment>
<dbReference type="InterPro" id="IPR008331">
    <property type="entry name" value="Ferritin_DPS_dom"/>
</dbReference>
<protein>
    <recommendedName>
        <fullName evidence="9">Bacterioferritin</fullName>
        <ecNumber evidence="9">1.16.3.1</ecNumber>
    </recommendedName>
</protein>
<organism evidence="11 12">
    <name type="scientific">Pseudoalteromonas aurantia 208</name>
    <dbReference type="NCBI Taxonomy" id="1314867"/>
    <lineage>
        <taxon>Bacteria</taxon>
        <taxon>Pseudomonadati</taxon>
        <taxon>Pseudomonadota</taxon>
        <taxon>Gammaproteobacteria</taxon>
        <taxon>Alteromonadales</taxon>
        <taxon>Pseudoalteromonadaceae</taxon>
        <taxon>Pseudoalteromonas</taxon>
    </lineage>
</organism>
<evidence type="ECO:0000256" key="3">
    <source>
        <dbReference type="ARBA" id="ARBA00022448"/>
    </source>
</evidence>
<dbReference type="InterPro" id="IPR009040">
    <property type="entry name" value="Ferritin-like_diiron"/>
</dbReference>
<dbReference type="Gene3D" id="1.20.1260.10">
    <property type="match status" value="1"/>
</dbReference>
<evidence type="ECO:0000256" key="5">
    <source>
        <dbReference type="ARBA" id="ARBA00023002"/>
    </source>
</evidence>
<keyword evidence="5" id="KW-0560">Oxidoreductase</keyword>
<keyword evidence="2 9" id="KW-0409">Iron storage</keyword>
<dbReference type="InterPro" id="IPR002024">
    <property type="entry name" value="Bacterioferritin"/>
</dbReference>
<keyword evidence="3" id="KW-0813">Transport</keyword>
<evidence type="ECO:0000256" key="8">
    <source>
        <dbReference type="ARBA" id="ARBA00036243"/>
    </source>
</evidence>
<evidence type="ECO:0000313" key="11">
    <source>
        <dbReference type="EMBL" id="MBE0371007.1"/>
    </source>
</evidence>